<feature type="domain" description="DNA-directed RNA polymerase III subunit RPC5 C-terminal" evidence="2">
    <location>
        <begin position="535"/>
        <end position="708"/>
    </location>
</feature>
<dbReference type="PANTHER" id="PTHR12069">
    <property type="entry name" value="DNA-DIRECTED RNA POLYMERASES III 80 KDA POLYPEPTIDE RNA POLYMERASE III SUBUNIT 5"/>
    <property type="match status" value="1"/>
</dbReference>
<dbReference type="AlphaFoldDB" id="A0A8S3ZZB3"/>
<dbReference type="Pfam" id="PF04801">
    <property type="entry name" value="RPC5"/>
    <property type="match status" value="1"/>
</dbReference>
<evidence type="ECO:0000313" key="3">
    <source>
        <dbReference type="EMBL" id="CAG5134839.1"/>
    </source>
</evidence>
<evidence type="ECO:0000313" key="4">
    <source>
        <dbReference type="Proteomes" id="UP000678393"/>
    </source>
</evidence>
<evidence type="ECO:0000256" key="1">
    <source>
        <dbReference type="SAM" id="MobiDB-lite"/>
    </source>
</evidence>
<dbReference type="EMBL" id="CAJHNH020007656">
    <property type="protein sequence ID" value="CAG5134839.1"/>
    <property type="molecule type" value="Genomic_DNA"/>
</dbReference>
<gene>
    <name evidence="3" type="ORF">CUNI_LOCUS20397</name>
</gene>
<accession>A0A8S3ZZB3</accession>
<dbReference type="GO" id="GO:0042797">
    <property type="term" value="P:tRNA transcription by RNA polymerase III"/>
    <property type="evidence" value="ECO:0007669"/>
    <property type="project" value="TreeGrafter"/>
</dbReference>
<evidence type="ECO:0000259" key="2">
    <source>
        <dbReference type="Pfam" id="PF19725"/>
    </source>
</evidence>
<name>A0A8S3ZZB3_9EUPU</name>
<keyword evidence="4" id="KW-1185">Reference proteome</keyword>
<comment type="caution">
    <text evidence="3">The sequence shown here is derived from an EMBL/GenBank/DDBJ whole genome shotgun (WGS) entry which is preliminary data.</text>
</comment>
<organism evidence="3 4">
    <name type="scientific">Candidula unifasciata</name>
    <dbReference type="NCBI Taxonomy" id="100452"/>
    <lineage>
        <taxon>Eukaryota</taxon>
        <taxon>Metazoa</taxon>
        <taxon>Spiralia</taxon>
        <taxon>Lophotrochozoa</taxon>
        <taxon>Mollusca</taxon>
        <taxon>Gastropoda</taxon>
        <taxon>Heterobranchia</taxon>
        <taxon>Euthyneura</taxon>
        <taxon>Panpulmonata</taxon>
        <taxon>Eupulmonata</taxon>
        <taxon>Stylommatophora</taxon>
        <taxon>Helicina</taxon>
        <taxon>Helicoidea</taxon>
        <taxon>Geomitridae</taxon>
        <taxon>Candidula</taxon>
    </lineage>
</organism>
<proteinExistence type="predicted"/>
<dbReference type="Proteomes" id="UP000678393">
    <property type="component" value="Unassembled WGS sequence"/>
</dbReference>
<dbReference type="Pfam" id="PF19725">
    <property type="entry name" value="RPC5_C"/>
    <property type="match status" value="1"/>
</dbReference>
<reference evidence="3" key="1">
    <citation type="submission" date="2021-04" db="EMBL/GenBank/DDBJ databases">
        <authorList>
            <consortium name="Molecular Ecology Group"/>
        </authorList>
    </citation>
    <scope>NUCLEOTIDE SEQUENCE</scope>
</reference>
<dbReference type="PANTHER" id="PTHR12069:SF0">
    <property type="entry name" value="DNA-DIRECTED RNA POLYMERASE III SUBUNIT RPC5"/>
    <property type="match status" value="1"/>
</dbReference>
<protein>
    <recommendedName>
        <fullName evidence="2">DNA-directed RNA polymerase III subunit RPC5 C-terminal domain-containing protein</fullName>
    </recommendedName>
</protein>
<dbReference type="OrthoDB" id="340681at2759"/>
<dbReference type="InterPro" id="IPR045576">
    <property type="entry name" value="RPC5_C"/>
</dbReference>
<dbReference type="InterPro" id="IPR006886">
    <property type="entry name" value="RNA_pol_III_Rpc5"/>
</dbReference>
<feature type="region of interest" description="Disordered" evidence="1">
    <location>
        <begin position="471"/>
        <end position="502"/>
    </location>
</feature>
<feature type="compositionally biased region" description="Basic residues" evidence="1">
    <location>
        <begin position="474"/>
        <end position="488"/>
    </location>
</feature>
<sequence length="711" mass="80432">MADDVDTDPVVDEIDVFLSKSLAQNLYLMQYPLRPVGLGYGHFDNLSARVKPQQKRVEMELALDTRSKNYSTSKGEQISVNVDGSLPPNSGDRVFSGSKMDKIVLSCPPNTKTFTNCQYAVGLFKDGELHLTPVSAVVQMRPCFDYLDKADKRHIAEAATLNATDGGESSQDEGGDDAVPVNMKVSRGESEEFKARRMASYEYVSQKREDEPWVDVTYHTAESGISEAERQHLHAGDAPHVSHFKIPPQEYLQALIPPSSEDKSEKPAMPDNVLSLNELRKLDLNEQIRALLINVKVMRFSQLMSFVAPGTDQQAVLKSLQSMAVLVQGCWVVKSELVYPDEEKGETTKKRRFHSTVSPELMRRVRDYAMWKFTHNKHVVRKDISSIVQLPSDEVKEILEKMSRLKARTGWEFLYDYDRDFCERHPEIVQRQRNKWSLTFHNLALHFKLPKDGDKKALELEIALMNQQPTERFRSRRLSSRSPRKRTLSGRSQSDVSDVEIDHSEKHKILENPSCRNILDKDVTLNGNGHSSGLSQNGLSLPHIGKMHTSYATSGQNSCDSSVLMSELEKFAREVLSESSTLCMSDLRSKLSLYTARVPSAHVFTTGVSDKMIEDAVAAVGGFRLKNQWPSNRKPEPMFSSLTGDNQIDQLRKILFNLFEESPKLRSTLFRSRAKDVGIDLSETEIKKFLKDHCDVVGAVWYLKRTLPSKS</sequence>
<dbReference type="GO" id="GO:0005666">
    <property type="term" value="C:RNA polymerase III complex"/>
    <property type="evidence" value="ECO:0007669"/>
    <property type="project" value="TreeGrafter"/>
</dbReference>